<evidence type="ECO:0000259" key="7">
    <source>
        <dbReference type="SMART" id="SM00842"/>
    </source>
</evidence>
<dbReference type="InterPro" id="IPR050696">
    <property type="entry name" value="FtsA/MreB"/>
</dbReference>
<evidence type="ECO:0000256" key="1">
    <source>
        <dbReference type="ARBA" id="ARBA00022475"/>
    </source>
</evidence>
<evidence type="ECO:0000256" key="2">
    <source>
        <dbReference type="ARBA" id="ARBA00022618"/>
    </source>
</evidence>
<sequence>MSSRSNRKEKVFVALDVGSSKVLCVIASTSEEPRRYRILGIGNTPSAGVRFGTVSDVEDAVNAIRESVREAEFTANVGTVSRVWAAIGGQTLKSRNCTGVSVLKGREVTAEDVSLAEANVRRHALRESQGRDLLKLIPQGFACGDVAAVPRPIGLIGQKLEARMHAVYGSSSNAENLKRCIQRVGLELLNYEPHPWAAAKAVLSDTEAICGAAVIDIGAQTSSLIVISEGIVQLTDVRPFGAEIMTRDLAVVLGLSLEEAELLKLNSGTCSLEAIVPGETVDVSSRMGRTKRVSCSRELLAKTLKSRAQELFSIYRKILVDSGLFERVQIVVLTGGGALLKGIAAEAESVLRKRVRLGLPRNIEGEAPLLQRPDAAVALGLIRCADEASEADSGAQGVRRMPTLYERLKTLLIGDY</sequence>
<keyword evidence="9" id="KW-1185">Reference proteome</keyword>
<protein>
    <recommendedName>
        <fullName evidence="5 6">Cell division protein FtsA</fullName>
    </recommendedName>
</protein>
<dbReference type="PIRSF" id="PIRSF003101">
    <property type="entry name" value="FtsA"/>
    <property type="match status" value="1"/>
</dbReference>
<evidence type="ECO:0000313" key="8">
    <source>
        <dbReference type="EMBL" id="MBM6703325.1"/>
    </source>
</evidence>
<comment type="subunit">
    <text evidence="5">Self-interacts. Interacts with FtsZ.</text>
</comment>
<reference evidence="8 9" key="1">
    <citation type="journal article" date="2021" name="Sci. Rep.">
        <title>The distribution of antibiotic resistance genes in chicken gut microbiota commensals.</title>
        <authorList>
            <person name="Juricova H."/>
            <person name="Matiasovicova J."/>
            <person name="Kubasova T."/>
            <person name="Cejkova D."/>
            <person name="Rychlik I."/>
        </authorList>
    </citation>
    <scope>NUCLEOTIDE SEQUENCE [LARGE SCALE GENOMIC DNA]</scope>
    <source>
        <strain evidence="8 9">An829</strain>
    </source>
</reference>
<dbReference type="NCBIfam" id="TIGR01174">
    <property type="entry name" value="ftsA"/>
    <property type="match status" value="1"/>
</dbReference>
<keyword evidence="4 5" id="KW-0131">Cell cycle</keyword>
<dbReference type="InterPro" id="IPR003494">
    <property type="entry name" value="SHS2_FtsA"/>
</dbReference>
<dbReference type="GO" id="GO:0051301">
    <property type="term" value="P:cell division"/>
    <property type="evidence" value="ECO:0007669"/>
    <property type="project" value="UniProtKB-KW"/>
</dbReference>
<dbReference type="CDD" id="cd24048">
    <property type="entry name" value="ASKHA_NBD_FtsA"/>
    <property type="match status" value="1"/>
</dbReference>
<dbReference type="Proteomes" id="UP000715095">
    <property type="component" value="Unassembled WGS sequence"/>
</dbReference>
<dbReference type="Pfam" id="PF02491">
    <property type="entry name" value="SHS2_FTSA"/>
    <property type="match status" value="1"/>
</dbReference>
<feature type="domain" description="SHS2" evidence="7">
    <location>
        <begin position="12"/>
        <end position="202"/>
    </location>
</feature>
<dbReference type="InterPro" id="IPR020823">
    <property type="entry name" value="Cell_div_FtsA"/>
</dbReference>
<comment type="subcellular location">
    <subcellularLocation>
        <location evidence="5">Cell membrane</location>
        <topology evidence="5">Peripheral membrane protein</topology>
        <orientation evidence="5">Cytoplasmic side</orientation>
    </subcellularLocation>
    <text evidence="5">Localizes to the Z ring in an FtsZ-dependent manner. Targeted to the membrane through a conserved C-terminal amphipathic helix.</text>
</comment>
<evidence type="ECO:0000313" key="9">
    <source>
        <dbReference type="Proteomes" id="UP000715095"/>
    </source>
</evidence>
<dbReference type="Pfam" id="PF14450">
    <property type="entry name" value="FtsA"/>
    <property type="match status" value="1"/>
</dbReference>
<dbReference type="Gene3D" id="3.30.420.40">
    <property type="match status" value="2"/>
</dbReference>
<dbReference type="SUPFAM" id="SSF53067">
    <property type="entry name" value="Actin-like ATPase domain"/>
    <property type="match status" value="2"/>
</dbReference>
<dbReference type="PANTHER" id="PTHR32432">
    <property type="entry name" value="CELL DIVISION PROTEIN FTSA-RELATED"/>
    <property type="match status" value="1"/>
</dbReference>
<keyword evidence="3 5" id="KW-0472">Membrane</keyword>
<comment type="similarity">
    <text evidence="5 6">Belongs to the FtsA/MreB family.</text>
</comment>
<evidence type="ECO:0000256" key="4">
    <source>
        <dbReference type="ARBA" id="ARBA00023306"/>
    </source>
</evidence>
<comment type="caution">
    <text evidence="8">The sequence shown here is derived from an EMBL/GenBank/DDBJ whole genome shotgun (WGS) entry which is preliminary data.</text>
</comment>
<organism evidence="8 9">
    <name type="scientific">Sutterella massiliensis</name>
    <dbReference type="NCBI Taxonomy" id="1816689"/>
    <lineage>
        <taxon>Bacteria</taxon>
        <taxon>Pseudomonadati</taxon>
        <taxon>Pseudomonadota</taxon>
        <taxon>Betaproteobacteria</taxon>
        <taxon>Burkholderiales</taxon>
        <taxon>Sutterellaceae</taxon>
        <taxon>Sutterella</taxon>
    </lineage>
</organism>
<name>A0ABS2DPQ1_9BURK</name>
<dbReference type="InterPro" id="IPR043129">
    <property type="entry name" value="ATPase_NBD"/>
</dbReference>
<evidence type="ECO:0000256" key="3">
    <source>
        <dbReference type="ARBA" id="ARBA00023136"/>
    </source>
</evidence>
<gene>
    <name evidence="5 8" type="primary">ftsA</name>
    <name evidence="8" type="ORF">H6A60_02230</name>
</gene>
<dbReference type="HAMAP" id="MF_02033">
    <property type="entry name" value="FtsA"/>
    <property type="match status" value="1"/>
</dbReference>
<dbReference type="PANTHER" id="PTHR32432:SF4">
    <property type="entry name" value="CELL DIVISION PROTEIN FTSA"/>
    <property type="match status" value="1"/>
</dbReference>
<dbReference type="EMBL" id="JACJJC010000002">
    <property type="protein sequence ID" value="MBM6703325.1"/>
    <property type="molecule type" value="Genomic_DNA"/>
</dbReference>
<dbReference type="SMART" id="SM00842">
    <property type="entry name" value="FtsA"/>
    <property type="match status" value="1"/>
</dbReference>
<keyword evidence="2 5" id="KW-0132">Cell division</keyword>
<dbReference type="RefSeq" id="WP_205101792.1">
    <property type="nucleotide sequence ID" value="NZ_JACJJC010000002.1"/>
</dbReference>
<keyword evidence="1 5" id="KW-1003">Cell membrane</keyword>
<accession>A0ABS2DPQ1</accession>
<evidence type="ECO:0000256" key="6">
    <source>
        <dbReference type="PIRNR" id="PIRNR003101"/>
    </source>
</evidence>
<evidence type="ECO:0000256" key="5">
    <source>
        <dbReference type="HAMAP-Rule" id="MF_02033"/>
    </source>
</evidence>
<comment type="function">
    <text evidence="5 6">Cell division protein that is involved in the assembly of the Z ring. May serve as a membrane anchor for the Z ring.</text>
</comment>
<proteinExistence type="inferred from homology"/>